<evidence type="ECO:0000313" key="3">
    <source>
        <dbReference type="Proteomes" id="UP000003763"/>
    </source>
</evidence>
<dbReference type="Proteomes" id="UP000003763">
    <property type="component" value="Unassembled WGS sequence"/>
</dbReference>
<reference evidence="2 3" key="1">
    <citation type="submission" date="2011-08" db="EMBL/GenBank/DDBJ databases">
        <title>The Genome Sequence of Clostridium citroniae WAL-17108.</title>
        <authorList>
            <consortium name="The Broad Institute Genome Sequencing Platform"/>
            <person name="Earl A."/>
            <person name="Ward D."/>
            <person name="Feldgarden M."/>
            <person name="Gevers D."/>
            <person name="Finegold S.M."/>
            <person name="Summanen P.H."/>
            <person name="Molitoris D.R."/>
            <person name="Vaisanen M.L."/>
            <person name="Daigneault M."/>
            <person name="Allen-Vercoe E."/>
            <person name="Young S.K."/>
            <person name="Zeng Q."/>
            <person name="Gargeya S."/>
            <person name="Fitzgerald M."/>
            <person name="Haas B."/>
            <person name="Abouelleil A."/>
            <person name="Alvarado L."/>
            <person name="Arachchi H.M."/>
            <person name="Berlin A."/>
            <person name="Brown A."/>
            <person name="Chapman S.B."/>
            <person name="Chen Z."/>
            <person name="Dunbar C."/>
            <person name="Freedman E."/>
            <person name="Gearin G."/>
            <person name="Gellesch M."/>
            <person name="Goldberg J."/>
            <person name="Griggs A."/>
            <person name="Gujja S."/>
            <person name="Heiman D."/>
            <person name="Howarth C."/>
            <person name="Larson L."/>
            <person name="Lui A."/>
            <person name="MacDonald P.J.P."/>
            <person name="Montmayeur A."/>
            <person name="Murphy C."/>
            <person name="Neiman D."/>
            <person name="Pearson M."/>
            <person name="Priest M."/>
            <person name="Roberts A."/>
            <person name="Saif S."/>
            <person name="Shea T."/>
            <person name="Shenoy N."/>
            <person name="Sisk P."/>
            <person name="Stolte C."/>
            <person name="Sykes S."/>
            <person name="Wortman J."/>
            <person name="Nusbaum C."/>
            <person name="Birren B."/>
        </authorList>
    </citation>
    <scope>NUCLEOTIDE SEQUENCE [LARGE SCALE GENOMIC DNA]</scope>
    <source>
        <strain evidence="2 3">WAL-17108</strain>
    </source>
</reference>
<comment type="caution">
    <text evidence="2">The sequence shown here is derived from an EMBL/GenBank/DDBJ whole genome shotgun (WGS) entry which is preliminary data.</text>
</comment>
<accession>G5HE44</accession>
<dbReference type="RefSeq" id="WP_007859489.1">
    <property type="nucleotide sequence ID" value="NZ_JH376420.1"/>
</dbReference>
<dbReference type="InterPro" id="IPR021122">
    <property type="entry name" value="RNA_ligase_dom_REL/Rnl2"/>
</dbReference>
<dbReference type="EMBL" id="ADLJ01000006">
    <property type="protein sequence ID" value="EHF00271.1"/>
    <property type="molecule type" value="Genomic_DNA"/>
</dbReference>
<gene>
    <name evidence="2" type="ORF">HMPREF9469_00856</name>
</gene>
<proteinExistence type="predicted"/>
<dbReference type="PATRIC" id="fig|742733.3.peg.897"/>
<evidence type="ECO:0000259" key="1">
    <source>
        <dbReference type="Pfam" id="PF09414"/>
    </source>
</evidence>
<protein>
    <recommendedName>
        <fullName evidence="1">RNA ligase domain-containing protein</fullName>
    </recommendedName>
</protein>
<feature type="domain" description="RNA ligase" evidence="1">
    <location>
        <begin position="186"/>
        <end position="397"/>
    </location>
</feature>
<dbReference type="HOGENOM" id="CLU_631327_0_0_9"/>
<dbReference type="Pfam" id="PF09414">
    <property type="entry name" value="RNA_ligase"/>
    <property type="match status" value="1"/>
</dbReference>
<dbReference type="AlphaFoldDB" id="G5HE44"/>
<organism evidence="2 3">
    <name type="scientific">[Clostridium] citroniae WAL-17108</name>
    <dbReference type="NCBI Taxonomy" id="742733"/>
    <lineage>
        <taxon>Bacteria</taxon>
        <taxon>Bacillati</taxon>
        <taxon>Bacillota</taxon>
        <taxon>Clostridia</taxon>
        <taxon>Lachnospirales</taxon>
        <taxon>Lachnospiraceae</taxon>
        <taxon>Enterocloster</taxon>
    </lineage>
</organism>
<evidence type="ECO:0000313" key="2">
    <source>
        <dbReference type="EMBL" id="EHF00271.1"/>
    </source>
</evidence>
<name>G5HE44_9FIRM</name>
<dbReference type="SUPFAM" id="SSF56091">
    <property type="entry name" value="DNA ligase/mRNA capping enzyme, catalytic domain"/>
    <property type="match status" value="1"/>
</dbReference>
<sequence length="438" mass="50683">MYCAYITTIKELHKHSNADRLQCATVFGNNVIVDLSYSREQKVIYFPSDGQLSEEFATDNNLVRKKDENGNNIGGYMDPGKRNVTAIKLRGEKSDGLILPVEVLSKYTDISTLSEGDHINVLNGHEICCKYIPRKNPYAMREYEQMKSGKRGHAIKDTVSYPLFAEHTDTEQLAYHQNAFKVGDTCYITLKMHGTSARTANTIEVTKKKRHLVLKKVFKLEDKEIRRFRAVSGSRRTILKSYDSEYYGSNSFRQPYHDFFANKLPKGFEVFYEIVGWMGPEKTIMGTCSNKLIKDKEFEKRYGKDTIFSYGCDPGKSDIYVYRMTATNEDGTVVELPWEQVQIECEKMGVKYVPTFDKFLFTTWEDLMKRVEKYFDGPDPIGKTHVREGIVVRIDNREKFTAYKHKNWYFKCLEGIVKDTSDCPDIEEAEELLDKENV</sequence>